<name>A0A914ZGI2_9BILA</name>
<dbReference type="InterPro" id="IPR011993">
    <property type="entry name" value="PH-like_dom_sf"/>
</dbReference>
<accession>A0A914ZGI2</accession>
<dbReference type="Pfam" id="PF00017">
    <property type="entry name" value="SH2"/>
    <property type="match status" value="1"/>
</dbReference>
<organism evidence="5 6">
    <name type="scientific">Panagrolaimus superbus</name>
    <dbReference type="NCBI Taxonomy" id="310955"/>
    <lineage>
        <taxon>Eukaryota</taxon>
        <taxon>Metazoa</taxon>
        <taxon>Ecdysozoa</taxon>
        <taxon>Nematoda</taxon>
        <taxon>Chromadorea</taxon>
        <taxon>Rhabditida</taxon>
        <taxon>Tylenchina</taxon>
        <taxon>Panagrolaimomorpha</taxon>
        <taxon>Panagrolaimoidea</taxon>
        <taxon>Panagrolaimidae</taxon>
        <taxon>Panagrolaimus</taxon>
    </lineage>
</organism>
<feature type="region of interest" description="Disordered" evidence="3">
    <location>
        <begin position="71"/>
        <end position="90"/>
    </location>
</feature>
<dbReference type="Gene3D" id="2.30.29.30">
    <property type="entry name" value="Pleckstrin-homology domain (PH domain)/Phosphotyrosine-binding domain (PTB)"/>
    <property type="match status" value="1"/>
</dbReference>
<evidence type="ECO:0000313" key="5">
    <source>
        <dbReference type="Proteomes" id="UP000887577"/>
    </source>
</evidence>
<dbReference type="InterPro" id="IPR036860">
    <property type="entry name" value="SH2_dom_sf"/>
</dbReference>
<keyword evidence="1 2" id="KW-0727">SH2 domain</keyword>
<evidence type="ECO:0000256" key="1">
    <source>
        <dbReference type="ARBA" id="ARBA00022999"/>
    </source>
</evidence>
<sequence>MVSLHPLQYIPLQNTKTFPDDQDILSKESVKRGMLYLRDNTHYTWTRHVFVLFDDKICYVLNPVDSDALTNRKEDMGDEDQQDDISMKGFGVRPEEMHVTEEWYHGNIDRKVAEKRLLEQKDKGEGIFLVRDGGTFIGNFTVSFL</sequence>
<evidence type="ECO:0000259" key="4">
    <source>
        <dbReference type="PROSITE" id="PS50001"/>
    </source>
</evidence>
<evidence type="ECO:0000313" key="6">
    <source>
        <dbReference type="WBParaSite" id="PSU_v2.g9398.t1"/>
    </source>
</evidence>
<protein>
    <submittedName>
        <fullName evidence="6">SH2 domain-containing protein</fullName>
    </submittedName>
</protein>
<proteinExistence type="predicted"/>
<evidence type="ECO:0000256" key="3">
    <source>
        <dbReference type="SAM" id="MobiDB-lite"/>
    </source>
</evidence>
<dbReference type="WBParaSite" id="PSU_v2.g9398.t1">
    <property type="protein sequence ID" value="PSU_v2.g9398.t1"/>
    <property type="gene ID" value="PSU_v2.g9398"/>
</dbReference>
<feature type="domain" description="SH2" evidence="4">
    <location>
        <begin position="103"/>
        <end position="145"/>
    </location>
</feature>
<dbReference type="InterPro" id="IPR000980">
    <property type="entry name" value="SH2"/>
</dbReference>
<dbReference type="AlphaFoldDB" id="A0A914ZGI2"/>
<dbReference type="SUPFAM" id="SSF50729">
    <property type="entry name" value="PH domain-like"/>
    <property type="match status" value="1"/>
</dbReference>
<dbReference type="PRINTS" id="PR00401">
    <property type="entry name" value="SH2DOMAIN"/>
</dbReference>
<dbReference type="SUPFAM" id="SSF55550">
    <property type="entry name" value="SH2 domain"/>
    <property type="match status" value="1"/>
</dbReference>
<dbReference type="PROSITE" id="PS50001">
    <property type="entry name" value="SH2"/>
    <property type="match status" value="1"/>
</dbReference>
<evidence type="ECO:0000256" key="2">
    <source>
        <dbReference type="PROSITE-ProRule" id="PRU00191"/>
    </source>
</evidence>
<keyword evidence="5" id="KW-1185">Reference proteome</keyword>
<dbReference type="Proteomes" id="UP000887577">
    <property type="component" value="Unplaced"/>
</dbReference>
<reference evidence="6" key="1">
    <citation type="submission" date="2022-11" db="UniProtKB">
        <authorList>
            <consortium name="WormBaseParasite"/>
        </authorList>
    </citation>
    <scope>IDENTIFICATION</scope>
</reference>